<evidence type="ECO:0000313" key="3">
    <source>
        <dbReference type="Proteomes" id="UP001180020"/>
    </source>
</evidence>
<accession>A0AAV9EU06</accession>
<evidence type="ECO:0000256" key="1">
    <source>
        <dbReference type="SAM" id="SignalP"/>
    </source>
</evidence>
<name>A0AAV9EU06_ACOCL</name>
<dbReference type="EMBL" id="JAUJYO010000005">
    <property type="protein sequence ID" value="KAK1315683.1"/>
    <property type="molecule type" value="Genomic_DNA"/>
</dbReference>
<reference evidence="2" key="1">
    <citation type="journal article" date="2023" name="Nat. Commun.">
        <title>Diploid and tetraploid genomes of Acorus and the evolution of monocots.</title>
        <authorList>
            <person name="Ma L."/>
            <person name="Liu K.W."/>
            <person name="Li Z."/>
            <person name="Hsiao Y.Y."/>
            <person name="Qi Y."/>
            <person name="Fu T."/>
            <person name="Tang G.D."/>
            <person name="Zhang D."/>
            <person name="Sun W.H."/>
            <person name="Liu D.K."/>
            <person name="Li Y."/>
            <person name="Chen G.Z."/>
            <person name="Liu X.D."/>
            <person name="Liao X.Y."/>
            <person name="Jiang Y.T."/>
            <person name="Yu X."/>
            <person name="Hao Y."/>
            <person name="Huang J."/>
            <person name="Zhao X.W."/>
            <person name="Ke S."/>
            <person name="Chen Y.Y."/>
            <person name="Wu W.L."/>
            <person name="Hsu J.L."/>
            <person name="Lin Y.F."/>
            <person name="Huang M.D."/>
            <person name="Li C.Y."/>
            <person name="Huang L."/>
            <person name="Wang Z.W."/>
            <person name="Zhao X."/>
            <person name="Zhong W.Y."/>
            <person name="Peng D.H."/>
            <person name="Ahmad S."/>
            <person name="Lan S."/>
            <person name="Zhang J.S."/>
            <person name="Tsai W.C."/>
            <person name="Van de Peer Y."/>
            <person name="Liu Z.J."/>
        </authorList>
    </citation>
    <scope>NUCLEOTIDE SEQUENCE</scope>
    <source>
        <strain evidence="2">CP</strain>
    </source>
</reference>
<keyword evidence="3" id="KW-1185">Reference proteome</keyword>
<proteinExistence type="predicted"/>
<protein>
    <submittedName>
        <fullName evidence="2">Uncharacterized protein</fullName>
    </submittedName>
</protein>
<evidence type="ECO:0000313" key="2">
    <source>
        <dbReference type="EMBL" id="KAK1315683.1"/>
    </source>
</evidence>
<keyword evidence="1" id="KW-0732">Signal</keyword>
<dbReference type="AlphaFoldDB" id="A0AAV9EU06"/>
<gene>
    <name evidence="2" type="ORF">QJS10_CPA05g02001</name>
</gene>
<sequence>MLTLQWLMMFRTIMSLMENKMTSTKKTRNKRLSKLIEESPDKDGNNCKKNKPRIQELVIMEVVHMCKVQINVELLVIYG</sequence>
<feature type="chain" id="PRO_5043731798" evidence="1">
    <location>
        <begin position="16"/>
        <end position="79"/>
    </location>
</feature>
<organism evidence="2 3">
    <name type="scientific">Acorus calamus</name>
    <name type="common">Sweet flag</name>
    <dbReference type="NCBI Taxonomy" id="4465"/>
    <lineage>
        <taxon>Eukaryota</taxon>
        <taxon>Viridiplantae</taxon>
        <taxon>Streptophyta</taxon>
        <taxon>Embryophyta</taxon>
        <taxon>Tracheophyta</taxon>
        <taxon>Spermatophyta</taxon>
        <taxon>Magnoliopsida</taxon>
        <taxon>Liliopsida</taxon>
        <taxon>Acoraceae</taxon>
        <taxon>Acorus</taxon>
    </lineage>
</organism>
<feature type="signal peptide" evidence="1">
    <location>
        <begin position="1"/>
        <end position="15"/>
    </location>
</feature>
<dbReference type="Proteomes" id="UP001180020">
    <property type="component" value="Unassembled WGS sequence"/>
</dbReference>
<reference evidence="2" key="2">
    <citation type="submission" date="2023-06" db="EMBL/GenBank/DDBJ databases">
        <authorList>
            <person name="Ma L."/>
            <person name="Liu K.-W."/>
            <person name="Li Z."/>
            <person name="Hsiao Y.-Y."/>
            <person name="Qi Y."/>
            <person name="Fu T."/>
            <person name="Tang G."/>
            <person name="Zhang D."/>
            <person name="Sun W.-H."/>
            <person name="Liu D.-K."/>
            <person name="Li Y."/>
            <person name="Chen G.-Z."/>
            <person name="Liu X.-D."/>
            <person name="Liao X.-Y."/>
            <person name="Jiang Y.-T."/>
            <person name="Yu X."/>
            <person name="Hao Y."/>
            <person name="Huang J."/>
            <person name="Zhao X.-W."/>
            <person name="Ke S."/>
            <person name="Chen Y.-Y."/>
            <person name="Wu W.-L."/>
            <person name="Hsu J.-L."/>
            <person name="Lin Y.-F."/>
            <person name="Huang M.-D."/>
            <person name="Li C.-Y."/>
            <person name="Huang L."/>
            <person name="Wang Z.-W."/>
            <person name="Zhao X."/>
            <person name="Zhong W.-Y."/>
            <person name="Peng D.-H."/>
            <person name="Ahmad S."/>
            <person name="Lan S."/>
            <person name="Zhang J.-S."/>
            <person name="Tsai W.-C."/>
            <person name="Van De Peer Y."/>
            <person name="Liu Z.-J."/>
        </authorList>
    </citation>
    <scope>NUCLEOTIDE SEQUENCE</scope>
    <source>
        <strain evidence="2">CP</strain>
        <tissue evidence="2">Leaves</tissue>
    </source>
</reference>
<comment type="caution">
    <text evidence="2">The sequence shown here is derived from an EMBL/GenBank/DDBJ whole genome shotgun (WGS) entry which is preliminary data.</text>
</comment>